<evidence type="ECO:0000256" key="2">
    <source>
        <dbReference type="SAM" id="MobiDB-lite"/>
    </source>
</evidence>
<keyword evidence="1" id="KW-0175">Coiled coil</keyword>
<keyword evidence="4" id="KW-1185">Reference proteome</keyword>
<evidence type="ECO:0000313" key="4">
    <source>
        <dbReference type="Proteomes" id="UP000596742"/>
    </source>
</evidence>
<proteinExistence type="predicted"/>
<feature type="coiled-coil region" evidence="1">
    <location>
        <begin position="237"/>
        <end position="270"/>
    </location>
</feature>
<evidence type="ECO:0000313" key="3">
    <source>
        <dbReference type="EMBL" id="VDI63389.1"/>
    </source>
</evidence>
<dbReference type="EMBL" id="UYJE01008371">
    <property type="protein sequence ID" value="VDI63389.1"/>
    <property type="molecule type" value="Genomic_DNA"/>
</dbReference>
<reference evidence="3" key="1">
    <citation type="submission" date="2018-11" db="EMBL/GenBank/DDBJ databases">
        <authorList>
            <person name="Alioto T."/>
            <person name="Alioto T."/>
        </authorList>
    </citation>
    <scope>NUCLEOTIDE SEQUENCE</scope>
</reference>
<gene>
    <name evidence="3" type="ORF">MGAL_10B026033</name>
</gene>
<comment type="caution">
    <text evidence="3">The sequence shown here is derived from an EMBL/GenBank/DDBJ whole genome shotgun (WGS) entry which is preliminary data.</text>
</comment>
<feature type="compositionally biased region" description="Basic residues" evidence="2">
    <location>
        <begin position="1"/>
        <end position="13"/>
    </location>
</feature>
<sequence length="351" mass="40497">MWRTRSKLARPKSPRPSNDKNQRDHANVVEFTNGNNLVNVVSGTPQKNPTESLKECVIKRSVSLESVFEGDGTKMRSNLKWRMGDECVSLEKYIHVYTRNPEELYEAVMKRANEKEEEEDYEENELYHEEIKASLIGIDKTKTKSNLRILDNFIREEEEKEKAKSTLKQVNTENADEAIGGTINEQIRAEEEKTVLQPDQTGRCYENIDGTVGYEKKMNTTFDIIEEIKASLISFDKNKIKSNLRILDNLIREEKEKEKAKSELKQVHTEIAAIDVTDNDKISDEKEKIHVGLPPDQTGSFYEDIDGADTDRCEKKINTCFDIRNTCLNQNSRPKKEKPSIWSVTLKTRVF</sequence>
<name>A0A8B6GFE9_MYTGA</name>
<protein>
    <submittedName>
        <fullName evidence="3">Uncharacterized protein</fullName>
    </submittedName>
</protein>
<accession>A0A8B6GFE9</accession>
<dbReference type="AlphaFoldDB" id="A0A8B6GFE9"/>
<evidence type="ECO:0000256" key="1">
    <source>
        <dbReference type="SAM" id="Coils"/>
    </source>
</evidence>
<dbReference type="OrthoDB" id="10405443at2759"/>
<organism evidence="3 4">
    <name type="scientific">Mytilus galloprovincialis</name>
    <name type="common">Mediterranean mussel</name>
    <dbReference type="NCBI Taxonomy" id="29158"/>
    <lineage>
        <taxon>Eukaryota</taxon>
        <taxon>Metazoa</taxon>
        <taxon>Spiralia</taxon>
        <taxon>Lophotrochozoa</taxon>
        <taxon>Mollusca</taxon>
        <taxon>Bivalvia</taxon>
        <taxon>Autobranchia</taxon>
        <taxon>Pteriomorphia</taxon>
        <taxon>Mytilida</taxon>
        <taxon>Mytiloidea</taxon>
        <taxon>Mytilidae</taxon>
        <taxon>Mytilinae</taxon>
        <taxon>Mytilus</taxon>
    </lineage>
</organism>
<feature type="region of interest" description="Disordered" evidence="2">
    <location>
        <begin position="1"/>
        <end position="24"/>
    </location>
</feature>
<dbReference type="Proteomes" id="UP000596742">
    <property type="component" value="Unassembled WGS sequence"/>
</dbReference>